<organism evidence="10 11">
    <name type="scientific">Angiostrongylus cantonensis</name>
    <name type="common">Rat lungworm</name>
    <dbReference type="NCBI Taxonomy" id="6313"/>
    <lineage>
        <taxon>Eukaryota</taxon>
        <taxon>Metazoa</taxon>
        <taxon>Ecdysozoa</taxon>
        <taxon>Nematoda</taxon>
        <taxon>Chromadorea</taxon>
        <taxon>Rhabditida</taxon>
        <taxon>Rhabditina</taxon>
        <taxon>Rhabditomorpha</taxon>
        <taxon>Strongyloidea</taxon>
        <taxon>Metastrongylidae</taxon>
        <taxon>Angiostrongylus</taxon>
    </lineage>
</organism>
<evidence type="ECO:0000313" key="10">
    <source>
        <dbReference type="Proteomes" id="UP000035642"/>
    </source>
</evidence>
<keyword evidence="4 9" id="KW-0812">Transmembrane</keyword>
<keyword evidence="5" id="KW-0653">Protein transport</keyword>
<reference evidence="11" key="2">
    <citation type="submission" date="2017-02" db="UniProtKB">
        <authorList>
            <consortium name="WormBaseParasite"/>
        </authorList>
    </citation>
    <scope>IDENTIFICATION</scope>
</reference>
<keyword evidence="6 9" id="KW-1133">Transmembrane helix</keyword>
<reference evidence="10" key="1">
    <citation type="submission" date="2012-09" db="EMBL/GenBank/DDBJ databases">
        <authorList>
            <person name="Martin A.A."/>
        </authorList>
    </citation>
    <scope>NUCLEOTIDE SEQUENCE</scope>
</reference>
<comment type="subcellular location">
    <subcellularLocation>
        <location evidence="1">Golgi apparatus membrane</location>
        <topology evidence="1">Multi-pass membrane protein</topology>
    </subcellularLocation>
</comment>
<keyword evidence="8 9" id="KW-0472">Membrane</keyword>
<evidence type="ECO:0000256" key="5">
    <source>
        <dbReference type="ARBA" id="ARBA00022927"/>
    </source>
</evidence>
<keyword evidence="3" id="KW-0813">Transport</keyword>
<dbReference type="STRING" id="6313.A0A0K0CUG1"/>
<dbReference type="GO" id="GO:0000139">
    <property type="term" value="C:Golgi membrane"/>
    <property type="evidence" value="ECO:0007669"/>
    <property type="project" value="UniProtKB-SubCell"/>
</dbReference>
<dbReference type="Pfam" id="PF09801">
    <property type="entry name" value="SYS1"/>
    <property type="match status" value="1"/>
</dbReference>
<dbReference type="GO" id="GO:0034067">
    <property type="term" value="P:protein localization to Golgi apparatus"/>
    <property type="evidence" value="ECO:0007669"/>
    <property type="project" value="TreeGrafter"/>
</dbReference>
<proteinExistence type="inferred from homology"/>
<sequence>MTSFRSSVWDPLLLMSQMVCMQTVFYATECIVLLVVSLNGFVPTLAHIFALQVLRTMVVVQLLASLSCGVALTVVVQRSKQCLDFSCTIHAFHFLFVVIYNHALPTQSLWWGVQVASVVVCTLLGEFLCMRAESQDIKLGPSPKFDL</sequence>
<feature type="transmembrane region" description="Helical" evidence="9">
    <location>
        <begin position="58"/>
        <end position="76"/>
    </location>
</feature>
<keyword evidence="7" id="KW-0333">Golgi apparatus</keyword>
<protein>
    <submittedName>
        <fullName evidence="11">Protein SYS1 homolog</fullName>
    </submittedName>
</protein>
<dbReference type="GO" id="GO:0005829">
    <property type="term" value="C:cytosol"/>
    <property type="evidence" value="ECO:0007669"/>
    <property type="project" value="GOC"/>
</dbReference>
<dbReference type="PANTHER" id="PTHR12952">
    <property type="entry name" value="SYS1"/>
    <property type="match status" value="1"/>
</dbReference>
<dbReference type="InterPro" id="IPR019185">
    <property type="entry name" value="Integral_membrane_SYS1-rel"/>
</dbReference>
<dbReference type="PANTHER" id="PTHR12952:SF0">
    <property type="entry name" value="PROTEIN SYS1 HOMOLOG"/>
    <property type="match status" value="1"/>
</dbReference>
<name>A0A0K0CUG1_ANGCA</name>
<dbReference type="AlphaFoldDB" id="A0A0K0CUG1"/>
<evidence type="ECO:0000256" key="4">
    <source>
        <dbReference type="ARBA" id="ARBA00022692"/>
    </source>
</evidence>
<evidence type="ECO:0000256" key="9">
    <source>
        <dbReference type="SAM" id="Phobius"/>
    </source>
</evidence>
<dbReference type="GO" id="GO:0043001">
    <property type="term" value="P:Golgi to plasma membrane protein transport"/>
    <property type="evidence" value="ECO:0007669"/>
    <property type="project" value="TreeGrafter"/>
</dbReference>
<evidence type="ECO:0000256" key="6">
    <source>
        <dbReference type="ARBA" id="ARBA00022989"/>
    </source>
</evidence>
<evidence type="ECO:0000256" key="8">
    <source>
        <dbReference type="ARBA" id="ARBA00023136"/>
    </source>
</evidence>
<dbReference type="WBParaSite" id="ACAC_0000085701-mRNA-1">
    <property type="protein sequence ID" value="ACAC_0000085701-mRNA-1"/>
    <property type="gene ID" value="ACAC_0000085701"/>
</dbReference>
<evidence type="ECO:0000256" key="7">
    <source>
        <dbReference type="ARBA" id="ARBA00023034"/>
    </source>
</evidence>
<feature type="transmembrane region" description="Helical" evidence="9">
    <location>
        <begin position="83"/>
        <end position="103"/>
    </location>
</feature>
<evidence type="ECO:0000256" key="2">
    <source>
        <dbReference type="ARBA" id="ARBA00008160"/>
    </source>
</evidence>
<keyword evidence="10" id="KW-1185">Reference proteome</keyword>
<evidence type="ECO:0000256" key="1">
    <source>
        <dbReference type="ARBA" id="ARBA00004653"/>
    </source>
</evidence>
<evidence type="ECO:0000313" key="11">
    <source>
        <dbReference type="WBParaSite" id="ACAC_0000085701-mRNA-1"/>
    </source>
</evidence>
<dbReference type="Proteomes" id="UP000035642">
    <property type="component" value="Unassembled WGS sequence"/>
</dbReference>
<comment type="similarity">
    <text evidence="2">Belongs to the SYS1 family.</text>
</comment>
<feature type="transmembrane region" description="Helical" evidence="9">
    <location>
        <begin position="109"/>
        <end position="129"/>
    </location>
</feature>
<evidence type="ECO:0000256" key="3">
    <source>
        <dbReference type="ARBA" id="ARBA00022448"/>
    </source>
</evidence>
<dbReference type="GO" id="GO:0006895">
    <property type="term" value="P:Golgi to endosome transport"/>
    <property type="evidence" value="ECO:0007669"/>
    <property type="project" value="TreeGrafter"/>
</dbReference>
<accession>A0A0K0CUG1</accession>
<dbReference type="GO" id="GO:0005802">
    <property type="term" value="C:trans-Golgi network"/>
    <property type="evidence" value="ECO:0007669"/>
    <property type="project" value="TreeGrafter"/>
</dbReference>